<dbReference type="Gene3D" id="3.30.70.270">
    <property type="match status" value="1"/>
</dbReference>
<dbReference type="InterPro" id="IPR050469">
    <property type="entry name" value="Diguanylate_Cyclase"/>
</dbReference>
<accession>A0ABR7N151</accession>
<dbReference type="SUPFAM" id="SSF55073">
    <property type="entry name" value="Nucleotide cyclase"/>
    <property type="match status" value="1"/>
</dbReference>
<feature type="transmembrane region" description="Helical" evidence="1">
    <location>
        <begin position="21"/>
        <end position="43"/>
    </location>
</feature>
<reference evidence="3 4" key="1">
    <citation type="submission" date="2020-08" db="EMBL/GenBank/DDBJ databases">
        <title>Genome public.</title>
        <authorList>
            <person name="Liu C."/>
            <person name="Sun Q."/>
        </authorList>
    </citation>
    <scope>NUCLEOTIDE SEQUENCE [LARGE SCALE GENOMIC DNA]</scope>
    <source>
        <strain evidence="3 4">NSJ-37</strain>
    </source>
</reference>
<evidence type="ECO:0000313" key="4">
    <source>
        <dbReference type="Proteomes" id="UP000606193"/>
    </source>
</evidence>
<dbReference type="NCBIfam" id="TIGR00254">
    <property type="entry name" value="GGDEF"/>
    <property type="match status" value="1"/>
</dbReference>
<dbReference type="PROSITE" id="PS50887">
    <property type="entry name" value="GGDEF"/>
    <property type="match status" value="1"/>
</dbReference>
<feature type="domain" description="GGDEF" evidence="2">
    <location>
        <begin position="359"/>
        <end position="496"/>
    </location>
</feature>
<keyword evidence="1" id="KW-0812">Transmembrane</keyword>
<dbReference type="InterPro" id="IPR000160">
    <property type="entry name" value="GGDEF_dom"/>
</dbReference>
<dbReference type="CDD" id="cd01949">
    <property type="entry name" value="GGDEF"/>
    <property type="match status" value="1"/>
</dbReference>
<keyword evidence="1" id="KW-1133">Transmembrane helix</keyword>
<keyword evidence="1" id="KW-0472">Membrane</keyword>
<feature type="transmembrane region" description="Helical" evidence="1">
    <location>
        <begin position="293"/>
        <end position="312"/>
    </location>
</feature>
<name>A0ABR7N151_9FIRM</name>
<dbReference type="SMART" id="SM00267">
    <property type="entry name" value="GGDEF"/>
    <property type="match status" value="1"/>
</dbReference>
<protein>
    <submittedName>
        <fullName evidence="3">GGDEF domain-containing protein</fullName>
    </submittedName>
</protein>
<dbReference type="InterPro" id="IPR029787">
    <property type="entry name" value="Nucleotide_cyclase"/>
</dbReference>
<dbReference type="InterPro" id="IPR043128">
    <property type="entry name" value="Rev_trsase/Diguanyl_cyclase"/>
</dbReference>
<evidence type="ECO:0000256" key="1">
    <source>
        <dbReference type="SAM" id="Phobius"/>
    </source>
</evidence>
<dbReference type="PANTHER" id="PTHR45138:SF9">
    <property type="entry name" value="DIGUANYLATE CYCLASE DGCM-RELATED"/>
    <property type="match status" value="1"/>
</dbReference>
<evidence type="ECO:0000259" key="2">
    <source>
        <dbReference type="PROSITE" id="PS50887"/>
    </source>
</evidence>
<dbReference type="EMBL" id="JACRSX010000006">
    <property type="protein sequence ID" value="MBC8562368.1"/>
    <property type="molecule type" value="Genomic_DNA"/>
</dbReference>
<gene>
    <name evidence="3" type="ORF">H8704_06950</name>
</gene>
<proteinExistence type="predicted"/>
<evidence type="ECO:0000313" key="3">
    <source>
        <dbReference type="EMBL" id="MBC8562368.1"/>
    </source>
</evidence>
<keyword evidence="4" id="KW-1185">Reference proteome</keyword>
<sequence>MGFFRKKTKKDKNENYRKMQFRIMYSFGLIIIVVSAVLASVILERSGTVMRQKVASLVAADSHQLQMNINSYLKKVESTASLMFADEKYYAYDATDESMDEYHRVISEEEITDRIVDIGLMENFSDFSIIYSNDHSVGWLSKTTSGAFPKGGLYDTFAGCITNQKVDSGWAFGVGGNTDRLYYVKRLNPHAILVASFYSKELDSVFKYPEELKGITIRLINDEKQILYSSGKQEIGKKLPEVTASLLVDESNFSAMNKKYLVTSNQCSNGWRVVCSVSMNKIMKENDQLKRSVYLITSICVLVFVSIGMIILKRATQPVDGLVSKLENEAAIDALSGVCNKRAFHKQVTEELGRMAPENIKLFVMFDIDNFKQVNDKLGHAQGDLAIARMGRLLRKKLDAAGTIGRVGGDEFSYYRSFRKEDMEYAKTRMNADMDSLLKVFAEEFTMEHKACDVSLSAGVCLISGDFTFEELSRKADSALYISKRHGKNQYTVYKEGMEDNA</sequence>
<dbReference type="RefSeq" id="WP_249297780.1">
    <property type="nucleotide sequence ID" value="NZ_JACRSX010000006.1"/>
</dbReference>
<dbReference type="Pfam" id="PF00990">
    <property type="entry name" value="GGDEF"/>
    <property type="match status" value="1"/>
</dbReference>
<organism evidence="3 4">
    <name type="scientific">Jutongia huaianensis</name>
    <dbReference type="NCBI Taxonomy" id="2763668"/>
    <lineage>
        <taxon>Bacteria</taxon>
        <taxon>Bacillati</taxon>
        <taxon>Bacillota</taxon>
        <taxon>Clostridia</taxon>
        <taxon>Lachnospirales</taxon>
        <taxon>Lachnospiraceae</taxon>
        <taxon>Jutongia</taxon>
    </lineage>
</organism>
<dbReference type="PANTHER" id="PTHR45138">
    <property type="entry name" value="REGULATORY COMPONENTS OF SENSORY TRANSDUCTION SYSTEM"/>
    <property type="match status" value="1"/>
</dbReference>
<dbReference type="Proteomes" id="UP000606193">
    <property type="component" value="Unassembled WGS sequence"/>
</dbReference>
<comment type="caution">
    <text evidence="3">The sequence shown here is derived from an EMBL/GenBank/DDBJ whole genome shotgun (WGS) entry which is preliminary data.</text>
</comment>